<reference evidence="8 9" key="1">
    <citation type="submission" date="2008-10" db="EMBL/GenBank/DDBJ databases">
        <title>Draft genome sequence of Bacteroides dorei (DSM 17855).</title>
        <authorList>
            <person name="Sudarsanam P."/>
            <person name="Ley R."/>
            <person name="Guruge J."/>
            <person name="Turnbaugh P.J."/>
            <person name="Mahowald M."/>
            <person name="Liep D."/>
            <person name="Gordon J."/>
        </authorList>
    </citation>
    <scope>NUCLEOTIDE SEQUENCE [LARGE SCALE GENOMIC DNA]</scope>
    <source>
        <strain evidence="8 9">DSM 17855</strain>
    </source>
</reference>
<dbReference type="InterPro" id="IPR033985">
    <property type="entry name" value="SusD-like_N"/>
</dbReference>
<proteinExistence type="inferred from homology"/>
<evidence type="ECO:0000256" key="2">
    <source>
        <dbReference type="ARBA" id="ARBA00006275"/>
    </source>
</evidence>
<sequence>MRILSFNFKGKVNDMKKYIYTAVILVGFVLTTSCEDFLTTDNKSNVTDKEYFSTKTGFESLVSNAYSTLRDVYAVSSYTTYFNAGTDMYADGRNYINDELHEYETLNPENSVMKELYTACYKGIRAAYAIKHYAADAVIDENLRSRRVDEARVLAANYYYILVNTFGGVPLMKDYVADVQTGYPKSSVVDVYTYIIEELENVIAAGAMEKSTALDGGGRISIESARALLAKTYLAAAWDLDKKDYFAKAAQVADDVIANRALVTPFEDLWRADCSGDDNEEFIWDVEYDYATAANTVSGGHPWSSFYCNHMGGQEDHGKGSTSAFIATLHALQCFEKGDIRYGVTFMKELPDIVTASAYWYWDWYKNGGTFIGIPLKRYYPAWYETEEDIDAWKALDPENRKNTWILPMSDHTRDPQEYMPGEIDYEEFVTYSYGGAPCRKFDDSNTASYSNKTDYRDVHIITLPEIYLVAAEAYLKAGDKGNALLRLNEVRRRARLDAVTEINVDVILKERACELFGQGSRWIDLRRTQKLVEYNDLYNPQIKGRAAQMIGKKLLRPIPQAAIDANELMSAEDQNPGY</sequence>
<dbReference type="AlphaFoldDB" id="B6W5P7"/>
<evidence type="ECO:0000313" key="9">
    <source>
        <dbReference type="Proteomes" id="UP000004849"/>
    </source>
</evidence>
<evidence type="ECO:0000259" key="6">
    <source>
        <dbReference type="Pfam" id="PF07980"/>
    </source>
</evidence>
<evidence type="ECO:0000256" key="5">
    <source>
        <dbReference type="ARBA" id="ARBA00023237"/>
    </source>
</evidence>
<evidence type="ECO:0008006" key="10">
    <source>
        <dbReference type="Google" id="ProtNLM"/>
    </source>
</evidence>
<gene>
    <name evidence="8" type="ORF">BACDOR_04907</name>
</gene>
<reference evidence="8 9" key="2">
    <citation type="submission" date="2008-10" db="EMBL/GenBank/DDBJ databases">
        <authorList>
            <person name="Fulton L."/>
            <person name="Clifton S."/>
            <person name="Fulton B."/>
            <person name="Xu J."/>
            <person name="Minx P."/>
            <person name="Pepin K.H."/>
            <person name="Johnson M."/>
            <person name="Thiruvilangam P."/>
            <person name="Bhonagiri V."/>
            <person name="Nash W.E."/>
            <person name="Mardis E.R."/>
            <person name="Wilson R.K."/>
        </authorList>
    </citation>
    <scope>NUCLEOTIDE SEQUENCE [LARGE SCALE GENOMIC DNA]</scope>
    <source>
        <strain evidence="8 9">DSM 17855</strain>
    </source>
</reference>
<comment type="subcellular location">
    <subcellularLocation>
        <location evidence="1">Cell outer membrane</location>
    </subcellularLocation>
</comment>
<dbReference type="SUPFAM" id="SSF48452">
    <property type="entry name" value="TPR-like"/>
    <property type="match status" value="1"/>
</dbReference>
<name>B6W5P7_9BACT</name>
<dbReference type="HOGENOM" id="CLU_015553_1_4_10"/>
<keyword evidence="3" id="KW-0732">Signal</keyword>
<keyword evidence="4" id="KW-0472">Membrane</keyword>
<evidence type="ECO:0000256" key="3">
    <source>
        <dbReference type="ARBA" id="ARBA00022729"/>
    </source>
</evidence>
<accession>B6W5P7</accession>
<dbReference type="PROSITE" id="PS51257">
    <property type="entry name" value="PROKAR_LIPOPROTEIN"/>
    <property type="match status" value="1"/>
</dbReference>
<dbReference type="GO" id="GO:0009279">
    <property type="term" value="C:cell outer membrane"/>
    <property type="evidence" value="ECO:0007669"/>
    <property type="project" value="UniProtKB-SubCell"/>
</dbReference>
<dbReference type="InterPro" id="IPR012944">
    <property type="entry name" value="SusD_RagB_dom"/>
</dbReference>
<dbReference type="EMBL" id="ABWZ01000091">
    <property type="protein sequence ID" value="EEB22663.1"/>
    <property type="molecule type" value="Genomic_DNA"/>
</dbReference>
<dbReference type="Pfam" id="PF14322">
    <property type="entry name" value="SusD-like_3"/>
    <property type="match status" value="1"/>
</dbReference>
<comment type="similarity">
    <text evidence="2">Belongs to the SusD family.</text>
</comment>
<evidence type="ECO:0000313" key="8">
    <source>
        <dbReference type="EMBL" id="EEB22663.1"/>
    </source>
</evidence>
<evidence type="ECO:0000259" key="7">
    <source>
        <dbReference type="Pfam" id="PF14322"/>
    </source>
</evidence>
<evidence type="ECO:0000256" key="1">
    <source>
        <dbReference type="ARBA" id="ARBA00004442"/>
    </source>
</evidence>
<dbReference type="InterPro" id="IPR011990">
    <property type="entry name" value="TPR-like_helical_dom_sf"/>
</dbReference>
<protein>
    <recommendedName>
        <fullName evidence="10">RagB/SusD domain-containing protein</fullName>
    </recommendedName>
</protein>
<dbReference type="Pfam" id="PF07980">
    <property type="entry name" value="SusD_RagB"/>
    <property type="match status" value="1"/>
</dbReference>
<feature type="domain" description="SusD-like N-terminal" evidence="7">
    <location>
        <begin position="50"/>
        <end position="234"/>
    </location>
</feature>
<dbReference type="Proteomes" id="UP000004849">
    <property type="component" value="Unassembled WGS sequence"/>
</dbReference>
<organism evidence="8 9">
    <name type="scientific">Phocaeicola dorei DSM 17855</name>
    <dbReference type="NCBI Taxonomy" id="483217"/>
    <lineage>
        <taxon>Bacteria</taxon>
        <taxon>Pseudomonadati</taxon>
        <taxon>Bacteroidota</taxon>
        <taxon>Bacteroidia</taxon>
        <taxon>Bacteroidales</taxon>
        <taxon>Bacteroidaceae</taxon>
        <taxon>Phocaeicola</taxon>
    </lineage>
</organism>
<feature type="domain" description="RagB/SusD" evidence="6">
    <location>
        <begin position="281"/>
        <end position="579"/>
    </location>
</feature>
<evidence type="ECO:0000256" key="4">
    <source>
        <dbReference type="ARBA" id="ARBA00023136"/>
    </source>
</evidence>
<keyword evidence="5" id="KW-0998">Cell outer membrane</keyword>
<dbReference type="Gene3D" id="1.25.40.390">
    <property type="match status" value="1"/>
</dbReference>